<accession>A0AAD8L5N5</accession>
<dbReference type="Proteomes" id="UP001229421">
    <property type="component" value="Unassembled WGS sequence"/>
</dbReference>
<evidence type="ECO:0000313" key="2">
    <source>
        <dbReference type="Proteomes" id="UP001229421"/>
    </source>
</evidence>
<organism evidence="1 2">
    <name type="scientific">Tagetes erecta</name>
    <name type="common">African marigold</name>
    <dbReference type="NCBI Taxonomy" id="13708"/>
    <lineage>
        <taxon>Eukaryota</taxon>
        <taxon>Viridiplantae</taxon>
        <taxon>Streptophyta</taxon>
        <taxon>Embryophyta</taxon>
        <taxon>Tracheophyta</taxon>
        <taxon>Spermatophyta</taxon>
        <taxon>Magnoliopsida</taxon>
        <taxon>eudicotyledons</taxon>
        <taxon>Gunneridae</taxon>
        <taxon>Pentapetalae</taxon>
        <taxon>asterids</taxon>
        <taxon>campanulids</taxon>
        <taxon>Asterales</taxon>
        <taxon>Asteraceae</taxon>
        <taxon>Asteroideae</taxon>
        <taxon>Heliantheae alliance</taxon>
        <taxon>Tageteae</taxon>
        <taxon>Tagetes</taxon>
    </lineage>
</organism>
<sequence>MCFATSTPHLATPSLINRHFYRSLQISNVRNCTTATSIVGAEAATSFSFSSLYIRLSIVIINVKNNKKKKILELYFDFFESTLTMENQRSTFLSSEGEMDILILM</sequence>
<proteinExistence type="predicted"/>
<reference evidence="1" key="1">
    <citation type="journal article" date="2023" name="bioRxiv">
        <title>Improved chromosome-level genome assembly for marigold (Tagetes erecta).</title>
        <authorList>
            <person name="Jiang F."/>
            <person name="Yuan L."/>
            <person name="Wang S."/>
            <person name="Wang H."/>
            <person name="Xu D."/>
            <person name="Wang A."/>
            <person name="Fan W."/>
        </authorList>
    </citation>
    <scope>NUCLEOTIDE SEQUENCE</scope>
    <source>
        <strain evidence="1">WSJ</strain>
        <tissue evidence="1">Leaf</tissue>
    </source>
</reference>
<name>A0AAD8L5N5_TARER</name>
<comment type="caution">
    <text evidence="1">The sequence shown here is derived from an EMBL/GenBank/DDBJ whole genome shotgun (WGS) entry which is preliminary data.</text>
</comment>
<evidence type="ECO:0000313" key="1">
    <source>
        <dbReference type="EMBL" id="KAK1436124.1"/>
    </source>
</evidence>
<gene>
    <name evidence="1" type="ORF">QVD17_01900</name>
</gene>
<protein>
    <submittedName>
        <fullName evidence="1">Uncharacterized protein</fullName>
    </submittedName>
</protein>
<dbReference type="AlphaFoldDB" id="A0AAD8L5N5"/>
<dbReference type="EMBL" id="JAUHHV010000001">
    <property type="protein sequence ID" value="KAK1436124.1"/>
    <property type="molecule type" value="Genomic_DNA"/>
</dbReference>
<keyword evidence="2" id="KW-1185">Reference proteome</keyword>